<dbReference type="SUPFAM" id="SSF53098">
    <property type="entry name" value="Ribonuclease H-like"/>
    <property type="match status" value="1"/>
</dbReference>
<dbReference type="Proteomes" id="UP000501926">
    <property type="component" value="Chromosome"/>
</dbReference>
<dbReference type="InterPro" id="IPR012337">
    <property type="entry name" value="RNaseH-like_sf"/>
</dbReference>
<dbReference type="AlphaFoldDB" id="A0A6G7GNX2"/>
<evidence type="ECO:0000313" key="2">
    <source>
        <dbReference type="EMBL" id="QII11215.1"/>
    </source>
</evidence>
<dbReference type="InterPro" id="IPR036397">
    <property type="entry name" value="RNaseH_sf"/>
</dbReference>
<evidence type="ECO:0000259" key="1">
    <source>
        <dbReference type="PROSITE" id="PS50994"/>
    </source>
</evidence>
<dbReference type="GO" id="GO:0015074">
    <property type="term" value="P:DNA integration"/>
    <property type="evidence" value="ECO:0007669"/>
    <property type="project" value="InterPro"/>
</dbReference>
<accession>A0A6G7GNX2</accession>
<dbReference type="PANTHER" id="PTHR35004">
    <property type="entry name" value="TRANSPOSASE RV3428C-RELATED"/>
    <property type="match status" value="1"/>
</dbReference>
<evidence type="ECO:0000313" key="3">
    <source>
        <dbReference type="Proteomes" id="UP000501926"/>
    </source>
</evidence>
<sequence>MDINTTLFTLAYEEWQSAENGAKRYIVRKHAAVLGVAPNTLYRRFREIGFMPEQRKEKATKGQSKIEGLHDMANTIAHLYAFIPVRANRKPPLELAIRKGIENGMLPERAREIHVSTFARVLREKGLLNREGRVLRFEAKFPMEQLQYDVSGSEYLYVHRFDNGEPVLRVRSSKSYKNKDRFENFRVWYHGYVDDCSRYWMAMPFVSSGENSADAIRFSKWAFALKEDSRIIFHGLPERIYMDNGPLAKAEATRNFFERQLGVEIKTHEPESSADTGKIEVRWRHLWSGFEAVEFLMDPHWEKREYTLTDIRERLNNYIVESNAKKHPNRAEAKIDVWRTGVMARGGVVGIAESAFENACSRPKRKVGTDGLITLDNVRYFVKGLLDTWVWVYRGVLDAGKIIVEDCMTHKRYEVKPFVMPGLDEIRTDKKLVADRIREEADEIRKTMQPGAFRGVYQKNFGSSSSNGLSGLNDLNDLNGLNGSIPMPVKVKDEKKVDDVFDIDVYPNISEAMKAFTEIAGCLDKEFFEDITALIIENKLNKQYVTDLAFEVHDARREGAG</sequence>
<dbReference type="PROSITE" id="PS50994">
    <property type="entry name" value="INTEGRASE"/>
    <property type="match status" value="1"/>
</dbReference>
<name>A0A6G7GNX2_KUEST</name>
<dbReference type="Gene3D" id="3.30.420.10">
    <property type="entry name" value="Ribonuclease H-like superfamily/Ribonuclease H"/>
    <property type="match status" value="1"/>
</dbReference>
<dbReference type="EMBL" id="CP049055">
    <property type="protein sequence ID" value="QII11215.1"/>
    <property type="molecule type" value="Genomic_DNA"/>
</dbReference>
<protein>
    <recommendedName>
        <fullName evidence="1">Integrase catalytic domain-containing protein</fullName>
    </recommendedName>
</protein>
<dbReference type="PANTHER" id="PTHR35004:SF7">
    <property type="entry name" value="INTEGRASE PROTEIN"/>
    <property type="match status" value="1"/>
</dbReference>
<proteinExistence type="predicted"/>
<dbReference type="InterPro" id="IPR001584">
    <property type="entry name" value="Integrase_cat-core"/>
</dbReference>
<reference evidence="2 3" key="1">
    <citation type="submission" date="2020-02" db="EMBL/GenBank/DDBJ databases">
        <title>Newly sequenced genome of strain CSTR1 showed variability in Candidatus Kuenenia stuttgartiensis genomes.</title>
        <authorList>
            <person name="Ding C."/>
            <person name="Adrian L."/>
        </authorList>
    </citation>
    <scope>NUCLEOTIDE SEQUENCE [LARGE SCALE GENOMIC DNA]</scope>
    <source>
        <strain evidence="2 3">CSTR1</strain>
    </source>
</reference>
<organism evidence="2 3">
    <name type="scientific">Kuenenia stuttgartiensis</name>
    <dbReference type="NCBI Taxonomy" id="174633"/>
    <lineage>
        <taxon>Bacteria</taxon>
        <taxon>Pseudomonadati</taxon>
        <taxon>Planctomycetota</taxon>
        <taxon>Candidatus Brocadiia</taxon>
        <taxon>Candidatus Brocadiales</taxon>
        <taxon>Candidatus Brocadiaceae</taxon>
        <taxon>Candidatus Kuenenia</taxon>
    </lineage>
</organism>
<dbReference type="GO" id="GO:0003676">
    <property type="term" value="F:nucleic acid binding"/>
    <property type="evidence" value="ECO:0007669"/>
    <property type="project" value="InterPro"/>
</dbReference>
<gene>
    <name evidence="2" type="ORF">KsCSTR_18360</name>
</gene>
<dbReference type="RefSeq" id="WP_164994783.1">
    <property type="nucleotide sequence ID" value="NZ_CP049055.1"/>
</dbReference>
<feature type="domain" description="Integrase catalytic" evidence="1">
    <location>
        <begin position="138"/>
        <end position="336"/>
    </location>
</feature>